<name>A0A9W8UPR6_AKAMU</name>
<dbReference type="GeneID" id="80895722"/>
<evidence type="ECO:0008006" key="3">
    <source>
        <dbReference type="Google" id="ProtNLM"/>
    </source>
</evidence>
<dbReference type="KEGG" id="amus:LMH87_008563"/>
<dbReference type="AlphaFoldDB" id="A0A9W8UPR6"/>
<organism evidence="1 2">
    <name type="scientific">Akanthomyces muscarius</name>
    <name type="common">Entomopathogenic fungus</name>
    <name type="synonym">Lecanicillium muscarium</name>
    <dbReference type="NCBI Taxonomy" id="2231603"/>
    <lineage>
        <taxon>Eukaryota</taxon>
        <taxon>Fungi</taxon>
        <taxon>Dikarya</taxon>
        <taxon>Ascomycota</taxon>
        <taxon>Pezizomycotina</taxon>
        <taxon>Sordariomycetes</taxon>
        <taxon>Hypocreomycetidae</taxon>
        <taxon>Hypocreales</taxon>
        <taxon>Cordycipitaceae</taxon>
        <taxon>Akanthomyces</taxon>
    </lineage>
</organism>
<sequence length="240" mass="25951">MLSSTDPALSSICGFVSIDHRLSPHPEFPQDPATTPRQALRNARHPDHLVDVYSALAFAQQEYDIEGNYILIGHSSGATMAYQLLMGYAALHGHVTGLRIHLPAAIVGIYDIYDLVGLNDRYGGDYAGFLDGAFGADRKVWRKISPSCFPGDLKTAGEIVNQSAGVPYTILADSPGDMLLDSPEVEVTKAKLTKDAIKVDVVDNLVGDHDFVWKEASQVAQLVSRCVKTLEARQPGTGKS</sequence>
<dbReference type="InterPro" id="IPR029058">
    <property type="entry name" value="AB_hydrolase_fold"/>
</dbReference>
<accession>A0A9W8UPR6</accession>
<dbReference type="Proteomes" id="UP001144673">
    <property type="component" value="Unassembled WGS sequence"/>
</dbReference>
<gene>
    <name evidence="1" type="ORF">LMH87_008563</name>
</gene>
<comment type="caution">
    <text evidence="1">The sequence shown here is derived from an EMBL/GenBank/DDBJ whole genome shotgun (WGS) entry which is preliminary data.</text>
</comment>
<evidence type="ECO:0000313" key="2">
    <source>
        <dbReference type="Proteomes" id="UP001144673"/>
    </source>
</evidence>
<dbReference type="EMBL" id="JAJHUN010000006">
    <property type="protein sequence ID" value="KAJ4158016.1"/>
    <property type="molecule type" value="Genomic_DNA"/>
</dbReference>
<proteinExistence type="predicted"/>
<keyword evidence="2" id="KW-1185">Reference proteome</keyword>
<dbReference type="SUPFAM" id="SSF53474">
    <property type="entry name" value="alpha/beta-Hydrolases"/>
    <property type="match status" value="1"/>
</dbReference>
<evidence type="ECO:0000313" key="1">
    <source>
        <dbReference type="EMBL" id="KAJ4158016.1"/>
    </source>
</evidence>
<reference evidence="1" key="1">
    <citation type="journal article" date="2023" name="Access Microbiol">
        <title>De-novo genome assembly for Akanthomyces muscarius, a biocontrol agent of insect agricultural pests.</title>
        <authorList>
            <person name="Erdos Z."/>
            <person name="Studholme D.J."/>
            <person name="Raymond B."/>
            <person name="Sharma M."/>
        </authorList>
    </citation>
    <scope>NUCLEOTIDE SEQUENCE</scope>
    <source>
        <strain evidence="1">Ve6</strain>
    </source>
</reference>
<dbReference type="Gene3D" id="3.40.50.1820">
    <property type="entry name" value="alpha/beta hydrolase"/>
    <property type="match status" value="1"/>
</dbReference>
<protein>
    <recommendedName>
        <fullName evidence="3">Arylformamidase</fullName>
    </recommendedName>
</protein>
<dbReference type="RefSeq" id="XP_056056383.1">
    <property type="nucleotide sequence ID" value="XM_056201753.1"/>
</dbReference>